<dbReference type="AlphaFoldDB" id="A0A840V4I0"/>
<organism evidence="2 3">
    <name type="scientific">Haloferula luteola</name>
    <dbReference type="NCBI Taxonomy" id="595692"/>
    <lineage>
        <taxon>Bacteria</taxon>
        <taxon>Pseudomonadati</taxon>
        <taxon>Verrucomicrobiota</taxon>
        <taxon>Verrucomicrobiia</taxon>
        <taxon>Verrucomicrobiales</taxon>
        <taxon>Verrucomicrobiaceae</taxon>
        <taxon>Haloferula</taxon>
    </lineage>
</organism>
<protein>
    <submittedName>
        <fullName evidence="2">Uncharacterized protein</fullName>
    </submittedName>
</protein>
<keyword evidence="1" id="KW-0732">Signal</keyword>
<evidence type="ECO:0000256" key="1">
    <source>
        <dbReference type="SAM" id="SignalP"/>
    </source>
</evidence>
<dbReference type="EMBL" id="JACHFD010000017">
    <property type="protein sequence ID" value="MBB5352925.1"/>
    <property type="molecule type" value="Genomic_DNA"/>
</dbReference>
<comment type="caution">
    <text evidence="2">The sequence shown here is derived from an EMBL/GenBank/DDBJ whole genome shotgun (WGS) entry which is preliminary data.</text>
</comment>
<feature type="chain" id="PRO_5032452972" evidence="1">
    <location>
        <begin position="18"/>
        <end position="318"/>
    </location>
</feature>
<evidence type="ECO:0000313" key="2">
    <source>
        <dbReference type="EMBL" id="MBB5352925.1"/>
    </source>
</evidence>
<feature type="signal peptide" evidence="1">
    <location>
        <begin position="1"/>
        <end position="17"/>
    </location>
</feature>
<proteinExistence type="predicted"/>
<sequence length="318" mass="36068">MKTLLAATLLLSPLLRAELLTDADRDQVLQRLDTFKEEAGQKASSRLGDASSALKNAMASDKAALELYLKCVEQADFIAAKRTSNDFRDWKRRNREWLESDGFGTAVRHQIRWLMLSLKASANPNQVESLGPEALECLEGIFRDPKNLAAHTTFLATPSQETLFAKAYGIQGDRLENWPSAPIQKEDHKISLAETFSQAIFPSYRKSKNFAGLRSAWDRRIHFEEVMAGFWTGDDRRQDKHLEELAEQGNLPGRTDFLRTTQPDLEWQKEMDLFQSGDQKKAVVALVEHLEQNVTHSKAREWEAELREALKPSDAVSP</sequence>
<name>A0A840V4I0_9BACT</name>
<evidence type="ECO:0000313" key="3">
    <source>
        <dbReference type="Proteomes" id="UP000557717"/>
    </source>
</evidence>
<keyword evidence="3" id="KW-1185">Reference proteome</keyword>
<gene>
    <name evidence="2" type="ORF">HNR46_003174</name>
</gene>
<dbReference type="Proteomes" id="UP000557717">
    <property type="component" value="Unassembled WGS sequence"/>
</dbReference>
<reference evidence="2 3" key="1">
    <citation type="submission" date="2020-08" db="EMBL/GenBank/DDBJ databases">
        <title>Genomic Encyclopedia of Type Strains, Phase IV (KMG-IV): sequencing the most valuable type-strain genomes for metagenomic binning, comparative biology and taxonomic classification.</title>
        <authorList>
            <person name="Goeker M."/>
        </authorList>
    </citation>
    <scope>NUCLEOTIDE SEQUENCE [LARGE SCALE GENOMIC DNA]</scope>
    <source>
        <strain evidence="2 3">YC6886</strain>
    </source>
</reference>
<accession>A0A840V4I0</accession>
<dbReference type="RefSeq" id="WP_184020370.1">
    <property type="nucleotide sequence ID" value="NZ_JACHFD010000017.1"/>
</dbReference>